<keyword evidence="3" id="KW-1185">Reference proteome</keyword>
<evidence type="ECO:0000313" key="3">
    <source>
        <dbReference type="Proteomes" id="UP001210678"/>
    </source>
</evidence>
<organism evidence="2 3">
    <name type="scientific">Vibrio algarum</name>
    <dbReference type="NCBI Taxonomy" id="3020714"/>
    <lineage>
        <taxon>Bacteria</taxon>
        <taxon>Pseudomonadati</taxon>
        <taxon>Pseudomonadota</taxon>
        <taxon>Gammaproteobacteria</taxon>
        <taxon>Vibrionales</taxon>
        <taxon>Vibrionaceae</taxon>
        <taxon>Vibrio</taxon>
    </lineage>
</organism>
<dbReference type="RefSeq" id="WP_272133159.1">
    <property type="nucleotide sequence ID" value="NZ_JAQLOI010000001.1"/>
</dbReference>
<comment type="caution">
    <text evidence="2">The sequence shown here is derived from an EMBL/GenBank/DDBJ whole genome shotgun (WGS) entry which is preliminary data.</text>
</comment>
<evidence type="ECO:0000259" key="1">
    <source>
        <dbReference type="Pfam" id="PF07238"/>
    </source>
</evidence>
<protein>
    <submittedName>
        <fullName evidence="2">PilZ domain-containing protein</fullName>
    </submittedName>
</protein>
<sequence>MDQQSEAQRREYFRLRYPKSERPRAKILDRDFRICEISEQGTRILFTNSHPVSRGVTIKGTIRFHDGVEIPIEGRVLRLDDNELVAKLTKGPDLKRMTAEQIYLRKKYPGLFSKTKDFSFVR</sequence>
<dbReference type="Pfam" id="PF07238">
    <property type="entry name" value="PilZ"/>
    <property type="match status" value="1"/>
</dbReference>
<accession>A0ABT4YPE8</accession>
<proteinExistence type="predicted"/>
<feature type="domain" description="PilZ" evidence="1">
    <location>
        <begin position="8"/>
        <end position="83"/>
    </location>
</feature>
<evidence type="ECO:0000313" key="2">
    <source>
        <dbReference type="EMBL" id="MDB1122939.1"/>
    </source>
</evidence>
<reference evidence="2 3" key="1">
    <citation type="submission" date="2023-01" db="EMBL/GenBank/DDBJ databases">
        <title>Vibrio sp. KJ40-1 sp.nov, isolated from marine algae.</title>
        <authorList>
            <person name="Butt M."/>
            <person name="Kim J.M.J."/>
            <person name="Jeon C.O.C."/>
        </authorList>
    </citation>
    <scope>NUCLEOTIDE SEQUENCE [LARGE SCALE GENOMIC DNA]</scope>
    <source>
        <strain evidence="2 3">KJ40-1</strain>
    </source>
</reference>
<dbReference type="InterPro" id="IPR009875">
    <property type="entry name" value="PilZ_domain"/>
</dbReference>
<dbReference type="Proteomes" id="UP001210678">
    <property type="component" value="Unassembled WGS sequence"/>
</dbReference>
<name>A0ABT4YPE8_9VIBR</name>
<dbReference type="EMBL" id="JAQLOI010000001">
    <property type="protein sequence ID" value="MDB1122939.1"/>
    <property type="molecule type" value="Genomic_DNA"/>
</dbReference>
<gene>
    <name evidence="2" type="ORF">PGX00_04255</name>
</gene>